<proteinExistence type="predicted"/>
<dbReference type="Pfam" id="PF03275">
    <property type="entry name" value="GLF"/>
    <property type="match status" value="1"/>
</dbReference>
<reference evidence="2 3" key="1">
    <citation type="submission" date="2021-01" db="EMBL/GenBank/DDBJ databases">
        <title>Azospirillum sp. YIM DDC1 draft genome.</title>
        <authorList>
            <person name="Wang Y.-X."/>
        </authorList>
    </citation>
    <scope>NUCLEOTIDE SEQUENCE [LARGE SCALE GENOMIC DNA]</scope>
    <source>
        <strain evidence="2 3">YIM DDC1</strain>
    </source>
</reference>
<dbReference type="InterPro" id="IPR015899">
    <property type="entry name" value="UDP-GalPyranose_mutase_C"/>
</dbReference>
<gene>
    <name evidence="2" type="ORF">JJL56_30460</name>
</gene>
<comment type="caution">
    <text evidence="2">The sequence shown here is derived from an EMBL/GenBank/DDBJ whole genome shotgun (WGS) entry which is preliminary data.</text>
</comment>
<feature type="domain" description="UDP-galactopyranose mutase C-terminal" evidence="1">
    <location>
        <begin position="143"/>
        <end position="350"/>
    </location>
</feature>
<keyword evidence="3" id="KW-1185">Reference proteome</keyword>
<dbReference type="PANTHER" id="PTHR21197">
    <property type="entry name" value="UDP-GALACTOPYRANOSE MUTASE"/>
    <property type="match status" value="1"/>
</dbReference>
<dbReference type="PANTHER" id="PTHR21197:SF0">
    <property type="entry name" value="UDP-GALACTOPYRANOSE MUTASE"/>
    <property type="match status" value="1"/>
</dbReference>
<dbReference type="RefSeq" id="WP_200487586.1">
    <property type="nucleotide sequence ID" value="NZ_JAEPIV010000043.1"/>
</dbReference>
<evidence type="ECO:0000259" key="1">
    <source>
        <dbReference type="Pfam" id="PF03275"/>
    </source>
</evidence>
<protein>
    <submittedName>
        <fullName evidence="2">NAD(P)-binding protein</fullName>
    </submittedName>
</protein>
<evidence type="ECO:0000313" key="2">
    <source>
        <dbReference type="EMBL" id="MBK4723180.1"/>
    </source>
</evidence>
<dbReference type="Gene3D" id="3.50.50.60">
    <property type="entry name" value="FAD/NAD(P)-binding domain"/>
    <property type="match status" value="1"/>
</dbReference>
<sequence length="367" mass="42106">MARILIIGGGFAGCIAADMLCPKGHDVTLVEQAPFLGGGCKTFTYGGHPYTLGPRHFLTRREEVFEFLNRKCPMRRYDAGHEFLTYIERDQQFYHFPIHRDEIDEMPDRDKILAELAECPGADKARNLEEYWVFSVGPTLYDKFVDGYSRKMWGIESNTEIVDFGFTPKGVALKTGPKAAWSEAISGFPYALNGYDDYFTAATVDAKVHLNTTIEDFDIANYRVKIAGEWHTYDLIVSTLSPEIILKDAFGPLRWAGRDFLKIVLPVKEALPPEIFFLYYANAEPFTRIVEYKKFYHYDAPTTLLGIEIPSKKNKLYPFPMKEDQDRHRQYIEALPERVFSVGRSGTYRYLDVGNIIEQGMDVFRDV</sequence>
<evidence type="ECO:0000313" key="3">
    <source>
        <dbReference type="Proteomes" id="UP000654452"/>
    </source>
</evidence>
<name>A0ABS1I833_9PROT</name>
<dbReference type="Pfam" id="PF13450">
    <property type="entry name" value="NAD_binding_8"/>
    <property type="match status" value="1"/>
</dbReference>
<accession>A0ABS1I833</accession>
<dbReference type="InterPro" id="IPR036188">
    <property type="entry name" value="FAD/NAD-bd_sf"/>
</dbReference>
<dbReference type="EMBL" id="JAEPIV010000043">
    <property type="protein sequence ID" value="MBK4723180.1"/>
    <property type="molecule type" value="Genomic_DNA"/>
</dbReference>
<dbReference type="SUPFAM" id="SSF51971">
    <property type="entry name" value="Nucleotide-binding domain"/>
    <property type="match status" value="1"/>
</dbReference>
<organism evidence="2 3">
    <name type="scientific">Azospirillum aestuarii</name>
    <dbReference type="NCBI Taxonomy" id="2802052"/>
    <lineage>
        <taxon>Bacteria</taxon>
        <taxon>Pseudomonadati</taxon>
        <taxon>Pseudomonadota</taxon>
        <taxon>Alphaproteobacteria</taxon>
        <taxon>Rhodospirillales</taxon>
        <taxon>Azospirillaceae</taxon>
        <taxon>Azospirillum</taxon>
    </lineage>
</organism>
<dbReference type="Proteomes" id="UP000654452">
    <property type="component" value="Unassembled WGS sequence"/>
</dbReference>